<dbReference type="AlphaFoldDB" id="A0A380NC43"/>
<protein>
    <submittedName>
        <fullName evidence="2">Uncharacterized protein</fullName>
    </submittedName>
</protein>
<gene>
    <name evidence="2" type="ORF">NCTC7807_02527</name>
</gene>
<evidence type="ECO:0000256" key="1">
    <source>
        <dbReference type="SAM" id="MobiDB-lite"/>
    </source>
</evidence>
<reference evidence="2 3" key="1">
    <citation type="submission" date="2018-06" db="EMBL/GenBank/DDBJ databases">
        <authorList>
            <consortium name="Pathogen Informatics"/>
            <person name="Doyle S."/>
        </authorList>
    </citation>
    <scope>NUCLEOTIDE SEQUENCE [LARGE SCALE GENOMIC DNA]</scope>
    <source>
        <strain evidence="2 3">NCTC7807</strain>
    </source>
</reference>
<evidence type="ECO:0000313" key="3">
    <source>
        <dbReference type="Proteomes" id="UP000254150"/>
    </source>
</evidence>
<organism evidence="2 3">
    <name type="scientific">Streptomyces griseus</name>
    <dbReference type="NCBI Taxonomy" id="1911"/>
    <lineage>
        <taxon>Bacteria</taxon>
        <taxon>Bacillati</taxon>
        <taxon>Actinomycetota</taxon>
        <taxon>Actinomycetes</taxon>
        <taxon>Kitasatosporales</taxon>
        <taxon>Streptomycetaceae</taxon>
        <taxon>Streptomyces</taxon>
    </lineage>
</organism>
<feature type="region of interest" description="Disordered" evidence="1">
    <location>
        <begin position="20"/>
        <end position="40"/>
    </location>
</feature>
<dbReference type="Proteomes" id="UP000254150">
    <property type="component" value="Unassembled WGS sequence"/>
</dbReference>
<proteinExistence type="predicted"/>
<sequence length="76" mass="8517">MVFGEEINFAVNHFGPAPVTLSRETRPRGTPGGPYRGLAEHPWSAPLRITPRPPSIGDRRVIHVTVRFAHHHAHPR</sequence>
<evidence type="ECO:0000313" key="2">
    <source>
        <dbReference type="EMBL" id="SUP37396.1"/>
    </source>
</evidence>
<name>A0A380NC43_STRGR</name>
<dbReference type="EMBL" id="UHID01000005">
    <property type="protein sequence ID" value="SUP37396.1"/>
    <property type="molecule type" value="Genomic_DNA"/>
</dbReference>
<accession>A0A380NC43</accession>